<gene>
    <name evidence="1" type="ORF">BOO71_0012220</name>
</gene>
<protein>
    <recommendedName>
        <fullName evidence="3">HTH cro/C1-type domain-containing protein</fullName>
    </recommendedName>
</protein>
<organism evidence="1 2">
    <name type="scientific">Deinococcus marmoris</name>
    <dbReference type="NCBI Taxonomy" id="249408"/>
    <lineage>
        <taxon>Bacteria</taxon>
        <taxon>Thermotogati</taxon>
        <taxon>Deinococcota</taxon>
        <taxon>Deinococci</taxon>
        <taxon>Deinococcales</taxon>
        <taxon>Deinococcaceae</taxon>
        <taxon>Deinococcus</taxon>
    </lineage>
</organism>
<comment type="caution">
    <text evidence="1">The sequence shown here is derived from an EMBL/GenBank/DDBJ whole genome shotgun (WGS) entry which is preliminary data.</text>
</comment>
<accession>A0A1U7NTW0</accession>
<proteinExistence type="predicted"/>
<reference evidence="1 2" key="1">
    <citation type="submission" date="2017-01" db="EMBL/GenBank/DDBJ databases">
        <title>Genome Analysis of Deinococcus marmoris KOPRI26562.</title>
        <authorList>
            <person name="Kim J.H."/>
            <person name="Oh H.-M."/>
        </authorList>
    </citation>
    <scope>NUCLEOTIDE SEQUENCE [LARGE SCALE GENOMIC DNA]</scope>
    <source>
        <strain evidence="1 2">KOPRI26562</strain>
    </source>
</reference>
<evidence type="ECO:0000313" key="2">
    <source>
        <dbReference type="Proteomes" id="UP000186607"/>
    </source>
</evidence>
<dbReference type="AlphaFoldDB" id="A0A1U7NTW0"/>
<keyword evidence="2" id="KW-1185">Reference proteome</keyword>
<evidence type="ECO:0000313" key="1">
    <source>
        <dbReference type="EMBL" id="OLV16363.1"/>
    </source>
</evidence>
<evidence type="ECO:0008006" key="3">
    <source>
        <dbReference type="Google" id="ProtNLM"/>
    </source>
</evidence>
<dbReference type="EMBL" id="MSTI01000145">
    <property type="protein sequence ID" value="OLV16363.1"/>
    <property type="molecule type" value="Genomic_DNA"/>
</dbReference>
<dbReference type="Proteomes" id="UP000186607">
    <property type="component" value="Unassembled WGS sequence"/>
</dbReference>
<dbReference type="Gene3D" id="1.10.260.40">
    <property type="entry name" value="lambda repressor-like DNA-binding domains"/>
    <property type="match status" value="1"/>
</dbReference>
<sequence length="56" mass="6157">MKDQGITQAQLAQQLDTTQPVISRTLQASVLNERSHWPAIIDTLGLEIVIQPKSSS</sequence>
<dbReference type="STRING" id="249408.BOO71_0012220"/>
<dbReference type="SUPFAM" id="SSF47413">
    <property type="entry name" value="lambda repressor-like DNA-binding domains"/>
    <property type="match status" value="1"/>
</dbReference>
<dbReference type="GO" id="GO:0003677">
    <property type="term" value="F:DNA binding"/>
    <property type="evidence" value="ECO:0007669"/>
    <property type="project" value="InterPro"/>
</dbReference>
<dbReference type="InterPro" id="IPR010982">
    <property type="entry name" value="Lambda_DNA-bd_dom_sf"/>
</dbReference>
<name>A0A1U7NTW0_9DEIO</name>